<dbReference type="Pfam" id="PF00651">
    <property type="entry name" value="BTB"/>
    <property type="match status" value="1"/>
</dbReference>
<evidence type="ECO:0000313" key="4">
    <source>
        <dbReference type="Proteomes" id="UP000192596"/>
    </source>
</evidence>
<feature type="compositionally biased region" description="Polar residues" evidence="1">
    <location>
        <begin position="54"/>
        <end position="83"/>
    </location>
</feature>
<dbReference type="Gene3D" id="3.30.710.10">
    <property type="entry name" value="Potassium Channel Kv1.1, Chain A"/>
    <property type="match status" value="1"/>
</dbReference>
<gene>
    <name evidence="3" type="ORF">B0A48_13150</name>
</gene>
<keyword evidence="4" id="KW-1185">Reference proteome</keyword>
<organism evidence="3 4">
    <name type="scientific">Cryoendolithus antarcticus</name>
    <dbReference type="NCBI Taxonomy" id="1507870"/>
    <lineage>
        <taxon>Eukaryota</taxon>
        <taxon>Fungi</taxon>
        <taxon>Dikarya</taxon>
        <taxon>Ascomycota</taxon>
        <taxon>Pezizomycotina</taxon>
        <taxon>Dothideomycetes</taxon>
        <taxon>Dothideomycetidae</taxon>
        <taxon>Cladosporiales</taxon>
        <taxon>Cladosporiaceae</taxon>
        <taxon>Cryoendolithus</taxon>
    </lineage>
</organism>
<protein>
    <recommendedName>
        <fullName evidence="2">BTB domain-containing protein</fullName>
    </recommendedName>
</protein>
<accession>A0A1V8SNL3</accession>
<feature type="compositionally biased region" description="Basic and acidic residues" evidence="1">
    <location>
        <begin position="124"/>
        <end position="138"/>
    </location>
</feature>
<dbReference type="PROSITE" id="PS50097">
    <property type="entry name" value="BTB"/>
    <property type="match status" value="1"/>
</dbReference>
<evidence type="ECO:0000313" key="3">
    <source>
        <dbReference type="EMBL" id="OQO00660.1"/>
    </source>
</evidence>
<dbReference type="InterPro" id="IPR011333">
    <property type="entry name" value="SKP1/BTB/POZ_sf"/>
</dbReference>
<dbReference type="PANTHER" id="PTHR38703:SF1">
    <property type="entry name" value="ALLERGEN"/>
    <property type="match status" value="1"/>
</dbReference>
<feature type="region of interest" description="Disordered" evidence="1">
    <location>
        <begin position="1"/>
        <end position="100"/>
    </location>
</feature>
<dbReference type="InterPro" id="IPR000210">
    <property type="entry name" value="BTB/POZ_dom"/>
</dbReference>
<comment type="caution">
    <text evidence="3">The sequence shown here is derived from an EMBL/GenBank/DDBJ whole genome shotgun (WGS) entry which is preliminary data.</text>
</comment>
<dbReference type="Proteomes" id="UP000192596">
    <property type="component" value="Unassembled WGS sequence"/>
</dbReference>
<dbReference type="InParanoid" id="A0A1V8SNL3"/>
<dbReference type="PANTHER" id="PTHR38703">
    <property type="entry name" value="CHROMOSOME 8, WHOLE GENOME SHOTGUN SEQUENCE"/>
    <property type="match status" value="1"/>
</dbReference>
<evidence type="ECO:0000256" key="1">
    <source>
        <dbReference type="SAM" id="MobiDB-lite"/>
    </source>
</evidence>
<feature type="compositionally biased region" description="Basic and acidic residues" evidence="1">
    <location>
        <begin position="90"/>
        <end position="100"/>
    </location>
</feature>
<evidence type="ECO:0000259" key="2">
    <source>
        <dbReference type="PROSITE" id="PS50097"/>
    </source>
</evidence>
<dbReference type="OrthoDB" id="2118965at2759"/>
<reference evidence="4" key="1">
    <citation type="submission" date="2017-03" db="EMBL/GenBank/DDBJ databases">
        <title>Genomes of endolithic fungi from Antarctica.</title>
        <authorList>
            <person name="Coleine C."/>
            <person name="Masonjones S."/>
            <person name="Stajich J.E."/>
        </authorList>
    </citation>
    <scope>NUCLEOTIDE SEQUENCE [LARGE SCALE GENOMIC DNA]</scope>
    <source>
        <strain evidence="4">CCFEE 5527</strain>
    </source>
</reference>
<feature type="domain" description="BTB" evidence="2">
    <location>
        <begin position="282"/>
        <end position="319"/>
    </location>
</feature>
<sequence length="319" mass="35385">MESASIAINNFLYGNKESSSPEPSAPAAALTDASAPTESMTSVGSSAPAEKSPLAQTAATAPSDPELTTVTSKQAGTTDTTVDQEVAPAVEHEHKTKIHEEREQKVIEKERHQDHYHTTVQPLKDSETLPEKHKTETEATQYKEVEHDDTAAVKARLDNQKSEFKDTKEVNEVEQKAKDKTVEGEHVHHHLHETIQPVIEKDVVEKDVTHKIIPIKEKHHEVSEDHGVTTNTAMSVDDFKGKLSGEAKETKAVHDGTPAVDVKEVEAGSHVKSTYFDQETLSDIRLKIGSRTLFAHRYKLCERSAYFRKLLLGDFAEKN</sequence>
<name>A0A1V8SNL3_9PEZI</name>
<proteinExistence type="predicted"/>
<dbReference type="STRING" id="1507870.A0A1V8SNL3"/>
<feature type="region of interest" description="Disordered" evidence="1">
    <location>
        <begin position="113"/>
        <end position="138"/>
    </location>
</feature>
<dbReference type="AlphaFoldDB" id="A0A1V8SNL3"/>
<dbReference type="EMBL" id="NAJO01000034">
    <property type="protein sequence ID" value="OQO00660.1"/>
    <property type="molecule type" value="Genomic_DNA"/>
</dbReference>
<dbReference type="SUPFAM" id="SSF54695">
    <property type="entry name" value="POZ domain"/>
    <property type="match status" value="1"/>
</dbReference>
<feature type="compositionally biased region" description="Low complexity" evidence="1">
    <location>
        <begin position="17"/>
        <end position="37"/>
    </location>
</feature>